<dbReference type="Gene3D" id="1.20.1090.10">
    <property type="entry name" value="Dehydroquinate synthase-like - alpha domain"/>
    <property type="match status" value="1"/>
</dbReference>
<evidence type="ECO:0000256" key="4">
    <source>
        <dbReference type="PIRSR" id="PIRSR000112-3"/>
    </source>
</evidence>
<dbReference type="GO" id="GO:0046872">
    <property type="term" value="F:metal ion binding"/>
    <property type="evidence" value="ECO:0007669"/>
    <property type="project" value="UniProtKB-KW"/>
</dbReference>
<evidence type="ECO:0000259" key="5">
    <source>
        <dbReference type="Pfam" id="PF00465"/>
    </source>
</evidence>
<feature type="binding site" evidence="4">
    <location>
        <position position="126"/>
    </location>
    <ligand>
        <name>NAD(+)</name>
        <dbReference type="ChEBI" id="CHEBI:57540"/>
    </ligand>
</feature>
<proteinExistence type="predicted"/>
<evidence type="ECO:0000256" key="1">
    <source>
        <dbReference type="ARBA" id="ARBA00022723"/>
    </source>
</evidence>
<feature type="binding site" evidence="3">
    <location>
        <position position="271"/>
    </location>
    <ligand>
        <name>glycerol</name>
        <dbReference type="ChEBI" id="CHEBI:17754"/>
    </ligand>
</feature>
<dbReference type="RefSeq" id="WP_090792158.1">
    <property type="nucleotide sequence ID" value="NZ_FMYI01000001.1"/>
</dbReference>
<accession>A0A1G6GMB7</accession>
<dbReference type="OrthoDB" id="5198708at2"/>
<keyword evidence="7" id="KW-1185">Reference proteome</keyword>
<name>A0A1G6GMB7_9BACI</name>
<keyword evidence="2" id="KW-0560">Oxidoreductase</keyword>
<evidence type="ECO:0000313" key="7">
    <source>
        <dbReference type="Proteomes" id="UP000242949"/>
    </source>
</evidence>
<protein>
    <submittedName>
        <fullName evidence="6">Uncharacterized oxidoreductase</fullName>
    </submittedName>
</protein>
<dbReference type="CDD" id="cd08172">
    <property type="entry name" value="GlyDH-like"/>
    <property type="match status" value="1"/>
</dbReference>
<dbReference type="PANTHER" id="PTHR43616">
    <property type="entry name" value="GLYCEROL DEHYDROGENASE"/>
    <property type="match status" value="1"/>
</dbReference>
<dbReference type="SUPFAM" id="SSF56796">
    <property type="entry name" value="Dehydroquinate synthase-like"/>
    <property type="match status" value="1"/>
</dbReference>
<dbReference type="AlphaFoldDB" id="A0A1G6GMB7"/>
<dbReference type="PANTHER" id="PTHR43616:SF3">
    <property type="entry name" value="HYDROXYCARBOXYLATE DEHYDROGENASE A"/>
    <property type="match status" value="1"/>
</dbReference>
<comment type="cofactor">
    <cofactor evidence="3">
        <name>Zn(2+)</name>
        <dbReference type="ChEBI" id="CHEBI:29105"/>
    </cofactor>
    <text evidence="3">Binds 1 zinc ion per subunit.</text>
</comment>
<dbReference type="Gene3D" id="3.40.50.1970">
    <property type="match status" value="1"/>
</dbReference>
<dbReference type="Proteomes" id="UP000242949">
    <property type="component" value="Unassembled WGS sequence"/>
</dbReference>
<feature type="binding site" evidence="4">
    <location>
        <begin position="93"/>
        <end position="97"/>
    </location>
    <ligand>
        <name>NAD(+)</name>
        <dbReference type="ChEBI" id="CHEBI:57540"/>
    </ligand>
</feature>
<dbReference type="InterPro" id="IPR016205">
    <property type="entry name" value="Glycerol_DH"/>
</dbReference>
<dbReference type="Pfam" id="PF00465">
    <property type="entry name" value="Fe-ADH"/>
    <property type="match status" value="1"/>
</dbReference>
<evidence type="ECO:0000256" key="3">
    <source>
        <dbReference type="PIRSR" id="PIRSR000112-1"/>
    </source>
</evidence>
<feature type="binding site" evidence="4">
    <location>
        <position position="124"/>
    </location>
    <ligand>
        <name>NAD(+)</name>
        <dbReference type="ChEBI" id="CHEBI:57540"/>
    </ligand>
</feature>
<feature type="binding site" evidence="4">
    <location>
        <position position="130"/>
    </location>
    <ligand>
        <name>NAD(+)</name>
        <dbReference type="ChEBI" id="CHEBI:57540"/>
    </ligand>
</feature>
<dbReference type="PIRSF" id="PIRSF000112">
    <property type="entry name" value="Glycerol_dehydrogenase"/>
    <property type="match status" value="1"/>
</dbReference>
<reference evidence="7" key="1">
    <citation type="submission" date="2016-09" db="EMBL/GenBank/DDBJ databases">
        <authorList>
            <person name="Varghese N."/>
            <person name="Submissions S."/>
        </authorList>
    </citation>
    <scope>NUCLEOTIDE SEQUENCE [LARGE SCALE GENOMIC DNA]</scope>
    <source>
        <strain evidence="7">S5</strain>
    </source>
</reference>
<feature type="binding site" evidence="4">
    <location>
        <begin position="115"/>
        <end position="118"/>
    </location>
    <ligand>
        <name>NAD(+)</name>
        <dbReference type="ChEBI" id="CHEBI:57540"/>
    </ligand>
</feature>
<sequence length="360" mass="39616">METFPVQGAPNIYRCHDGALYELKEAIYRQRFKQGLLVHGLESWQVAERFIEPLELPVEKIAYNGECTKEEVERLIEIVQTNDLEFVVAVGGGKIIDLAKSVGNQLNIPFLVVPTLASNCAAWTPLSVFYDVSGQFIGYEVYDNNAWFVAIEPELILDSPTAYFRAGIGDTLAKWYEAEALIAPLEKRPVAVDIAYQTAKLSKDVLIEEGTQALADQQSNQASDAFIRVSETIIMVGGMVGGFGERYGRIAGAHTIHNALTTLDETHDHLHGDKVAYGILVQLALVGAHDEVNRLMPYYKELGLPVCLADLGVTDQFDSAVDRVARAALKPGESIHFIGSFTHEALKETMLTLETSSQGE</sequence>
<dbReference type="STRING" id="1612202.SAMN05421734_101278"/>
<keyword evidence="3" id="KW-0862">Zinc</keyword>
<keyword evidence="1 3" id="KW-0479">Metal-binding</keyword>
<evidence type="ECO:0000256" key="2">
    <source>
        <dbReference type="ARBA" id="ARBA00023002"/>
    </source>
</evidence>
<keyword evidence="4" id="KW-0520">NAD</keyword>
<dbReference type="GO" id="GO:0016614">
    <property type="term" value="F:oxidoreductase activity, acting on CH-OH group of donors"/>
    <property type="evidence" value="ECO:0007669"/>
    <property type="project" value="InterPro"/>
</dbReference>
<gene>
    <name evidence="6" type="ORF">SAMN05421734_101278</name>
</gene>
<feature type="domain" description="Alcohol dehydrogenase iron-type/glycerol dehydrogenase GldA" evidence="5">
    <location>
        <begin position="10"/>
        <end position="135"/>
    </location>
</feature>
<organism evidence="6 7">
    <name type="scientific">Pelagirhabdus alkalitolerans</name>
    <dbReference type="NCBI Taxonomy" id="1612202"/>
    <lineage>
        <taxon>Bacteria</taxon>
        <taxon>Bacillati</taxon>
        <taxon>Bacillota</taxon>
        <taxon>Bacilli</taxon>
        <taxon>Bacillales</taxon>
        <taxon>Bacillaceae</taxon>
        <taxon>Pelagirhabdus</taxon>
    </lineage>
</organism>
<feature type="binding site" evidence="3">
    <location>
        <position position="170"/>
    </location>
    <ligand>
        <name>glycerol</name>
        <dbReference type="ChEBI" id="CHEBI:17754"/>
    </ligand>
</feature>
<dbReference type="EMBL" id="FMYI01000001">
    <property type="protein sequence ID" value="SDB83107.1"/>
    <property type="molecule type" value="Genomic_DNA"/>
</dbReference>
<dbReference type="InterPro" id="IPR001670">
    <property type="entry name" value="ADH_Fe/GldA"/>
</dbReference>
<feature type="binding site" evidence="3">
    <location>
        <position position="254"/>
    </location>
    <ligand>
        <name>glycerol</name>
        <dbReference type="ChEBI" id="CHEBI:17754"/>
    </ligand>
</feature>
<evidence type="ECO:0000313" key="6">
    <source>
        <dbReference type="EMBL" id="SDB83107.1"/>
    </source>
</evidence>